<accession>V5GQV1</accession>
<feature type="chain" id="PRO_5004734314" evidence="1">
    <location>
        <begin position="22"/>
        <end position="287"/>
    </location>
</feature>
<evidence type="ECO:0000313" key="2">
    <source>
        <dbReference type="EMBL" id="JAB72795.1"/>
    </source>
</evidence>
<evidence type="ECO:0000256" key="1">
    <source>
        <dbReference type="SAM" id="SignalP"/>
    </source>
</evidence>
<feature type="non-terminal residue" evidence="2">
    <location>
        <position position="1"/>
    </location>
</feature>
<dbReference type="PANTHER" id="PTHR31912:SF34">
    <property type="entry name" value="NOTOCHORD-RELATED PROTEIN"/>
    <property type="match status" value="1"/>
</dbReference>
<organism evidence="2">
    <name type="scientific">Ixodes ricinus</name>
    <name type="common">Common tick</name>
    <name type="synonym">Acarus ricinus</name>
    <dbReference type="NCBI Taxonomy" id="34613"/>
    <lineage>
        <taxon>Eukaryota</taxon>
        <taxon>Metazoa</taxon>
        <taxon>Ecdysozoa</taxon>
        <taxon>Arthropoda</taxon>
        <taxon>Chelicerata</taxon>
        <taxon>Arachnida</taxon>
        <taxon>Acari</taxon>
        <taxon>Parasitiformes</taxon>
        <taxon>Ixodida</taxon>
        <taxon>Ixodoidea</taxon>
        <taxon>Ixodidae</taxon>
        <taxon>Ixodinae</taxon>
        <taxon>Ixodes</taxon>
    </lineage>
</organism>
<reference evidence="2" key="1">
    <citation type="journal article" date="2015" name="Sci. Rep.">
        <title>Tissue- and time-dependent transcription in Ixodes ricinus salivary glands and midguts when blood feeding on the vertebrate host.</title>
        <authorList>
            <person name="Kotsyfakis M."/>
            <person name="Schwarz A."/>
            <person name="Erhart J."/>
            <person name="Ribeiro J.M."/>
        </authorList>
    </citation>
    <scope>NUCLEOTIDE SEQUENCE</scope>
    <source>
        <tissue evidence="2">Salivary gland and midgut</tissue>
    </source>
</reference>
<feature type="signal peptide" evidence="1">
    <location>
        <begin position="1"/>
        <end position="21"/>
    </location>
</feature>
<sequence>SAAEKLCLFRFFSLLVGDVVPKDNDAYSVYLALRRIVDIVCAPQLTTNTIPYLKVLISDFYSAFTQVFPEVNVIPKMHYLIHYPRLIRLYGPLSKLSSMRFEAKHQYFKSLARKTRNFINICRTLSTRHQLYEMYHLSQPKEQITTSGCKRVPFEELPELLQDRLHELELWSAQVTTVNSVTMSQRTFRKECVLPLTAFDDDLPDFAEVTMIVISNERVFIVATILQTRFFDDHFHAYVVDYTTHGVVIEDYYHRSEFHDLLSVYRLNKKRYVNMRYSLITGNNRFS</sequence>
<protein>
    <submittedName>
        <fullName evidence="2">Putative conserved secreted protein</fullName>
    </submittedName>
</protein>
<name>V5GQV1_IXORI</name>
<keyword evidence="1" id="KW-0732">Signal</keyword>
<dbReference type="PANTHER" id="PTHR31912">
    <property type="entry name" value="IP13529P"/>
    <property type="match status" value="1"/>
</dbReference>
<dbReference type="AlphaFoldDB" id="V5GQV1"/>
<proteinExistence type="evidence at transcript level"/>
<dbReference type="EMBL" id="GANP01011673">
    <property type="protein sequence ID" value="JAB72795.1"/>
    <property type="molecule type" value="mRNA"/>
</dbReference>